<dbReference type="OrthoDB" id="1931558at2759"/>
<accession>A0A8T2TAB2</accession>
<organism evidence="3 4">
    <name type="scientific">Ceratopteris richardii</name>
    <name type="common">Triangle waterfern</name>
    <dbReference type="NCBI Taxonomy" id="49495"/>
    <lineage>
        <taxon>Eukaryota</taxon>
        <taxon>Viridiplantae</taxon>
        <taxon>Streptophyta</taxon>
        <taxon>Embryophyta</taxon>
        <taxon>Tracheophyta</taxon>
        <taxon>Polypodiopsida</taxon>
        <taxon>Polypodiidae</taxon>
        <taxon>Polypodiales</taxon>
        <taxon>Pteridineae</taxon>
        <taxon>Pteridaceae</taxon>
        <taxon>Parkerioideae</taxon>
        <taxon>Ceratopteris</taxon>
    </lineage>
</organism>
<keyword evidence="1" id="KW-0175">Coiled coil</keyword>
<dbReference type="Proteomes" id="UP000825935">
    <property type="component" value="Chromosome 14"/>
</dbReference>
<evidence type="ECO:0000256" key="2">
    <source>
        <dbReference type="SAM" id="MobiDB-lite"/>
    </source>
</evidence>
<gene>
    <name evidence="3" type="ORF">KP509_14G092200</name>
</gene>
<feature type="region of interest" description="Disordered" evidence="2">
    <location>
        <begin position="449"/>
        <end position="470"/>
    </location>
</feature>
<name>A0A8T2TAB2_CERRI</name>
<feature type="coiled-coil region" evidence="1">
    <location>
        <begin position="133"/>
        <end position="192"/>
    </location>
</feature>
<evidence type="ECO:0000256" key="1">
    <source>
        <dbReference type="SAM" id="Coils"/>
    </source>
</evidence>
<feature type="coiled-coil region" evidence="1">
    <location>
        <begin position="70"/>
        <end position="97"/>
    </location>
</feature>
<proteinExistence type="predicted"/>
<dbReference type="EMBL" id="CM035419">
    <property type="protein sequence ID" value="KAH7416456.1"/>
    <property type="molecule type" value="Genomic_DNA"/>
</dbReference>
<keyword evidence="4" id="KW-1185">Reference proteome</keyword>
<evidence type="ECO:0000313" key="3">
    <source>
        <dbReference type="EMBL" id="KAH7416456.1"/>
    </source>
</evidence>
<evidence type="ECO:0000313" key="4">
    <source>
        <dbReference type="Proteomes" id="UP000825935"/>
    </source>
</evidence>
<protein>
    <submittedName>
        <fullName evidence="3">Uncharacterized protein</fullName>
    </submittedName>
</protein>
<dbReference type="AlphaFoldDB" id="A0A8T2TAB2"/>
<reference evidence="3" key="1">
    <citation type="submission" date="2021-08" db="EMBL/GenBank/DDBJ databases">
        <title>WGS assembly of Ceratopteris richardii.</title>
        <authorList>
            <person name="Marchant D.B."/>
            <person name="Chen G."/>
            <person name="Jenkins J."/>
            <person name="Shu S."/>
            <person name="Leebens-Mack J."/>
            <person name="Grimwood J."/>
            <person name="Schmutz J."/>
            <person name="Soltis P."/>
            <person name="Soltis D."/>
            <person name="Chen Z.-H."/>
        </authorList>
    </citation>
    <scope>NUCLEOTIDE SEQUENCE</scope>
    <source>
        <strain evidence="3">Whitten #5841</strain>
        <tissue evidence="3">Leaf</tissue>
    </source>
</reference>
<feature type="region of interest" description="Disordered" evidence="2">
    <location>
        <begin position="379"/>
        <end position="405"/>
    </location>
</feature>
<feature type="compositionally biased region" description="Basic and acidic residues" evidence="2">
    <location>
        <begin position="380"/>
        <end position="405"/>
    </location>
</feature>
<sequence length="530" mass="60528">MTVWSVAPAISSSYASTTSSSSFSSSFPSSFSSSSKSSEASTFRLIQERPLSSRLTSEYARTSEELVGYVNHLECGLERAREEIQRLQQEAVDARNHATLVARHLTIAHKQVRDLADEKDQALATARTYKGQLHAVQSLLADEQSKIQCLESQIIELEKISKKKDEQVEEFKSKERKRRKTLRKQNENLMRKATLSWILACLSNPYLEEDTSKERTESLTRMALDLLKADDQSRRAVERSFTYSDMKARSLQLECAYVENEIRRLLQPSSLTSQNSEECHSNDIRSKTPELSTSRFCLSSEVGQEGISSSRRDRSKGCSRVRSILKEAQNYFDDDGKHECGSSGRQCFSSRELIHSMDSRDNEHGREYEVHGFISNEDPLENKELSGVEGRSRTESRKAKDKDCVSRSSYHVPRLSLSGSSQRFTFEDSPVVYPRSGLMQHCDRDDVEIGGDEDGRLQPRAKKQREARRLQHDERLPETCLFGQRDAKREEITECQTQIMRTLRGLRSNIGYLFDLEERSSSEHGSLDRQ</sequence>
<comment type="caution">
    <text evidence="3">The sequence shown here is derived from an EMBL/GenBank/DDBJ whole genome shotgun (WGS) entry which is preliminary data.</text>
</comment>